<dbReference type="Gene3D" id="4.10.640.10">
    <property type="entry name" value="Ribosomal protein S18"/>
    <property type="match status" value="1"/>
</dbReference>
<evidence type="ECO:0000256" key="2">
    <source>
        <dbReference type="ARBA" id="ARBA00006136"/>
    </source>
</evidence>
<keyword evidence="7" id="KW-0687">Ribonucleoprotein</keyword>
<evidence type="ECO:0000313" key="11">
    <source>
        <dbReference type="EMBL" id="JAP57390.1"/>
    </source>
</evidence>
<dbReference type="InterPro" id="IPR036870">
    <property type="entry name" value="Ribosomal_bS18_sf"/>
</dbReference>
<accession>A0A0X3Q1Q1</accession>
<evidence type="ECO:0000256" key="4">
    <source>
        <dbReference type="ARBA" id="ARBA00022946"/>
    </source>
</evidence>
<evidence type="ECO:0000256" key="8">
    <source>
        <dbReference type="ARBA" id="ARBA00032055"/>
    </source>
</evidence>
<keyword evidence="6" id="KW-0496">Mitochondrion</keyword>
<protein>
    <recommendedName>
        <fullName evidence="9">Small ribosomal subunit protein mS40</fullName>
    </recommendedName>
    <alternativeName>
        <fullName evidence="8">28S ribosomal protein S18-2, mitochondrial</fullName>
    </alternativeName>
    <alternativeName>
        <fullName evidence="10">28S ribosomal protein S18b, mitochondrial</fullName>
    </alternativeName>
</protein>
<proteinExistence type="inferred from homology"/>
<dbReference type="GO" id="GO:1990904">
    <property type="term" value="C:ribonucleoprotein complex"/>
    <property type="evidence" value="ECO:0007669"/>
    <property type="project" value="UniProtKB-KW"/>
</dbReference>
<dbReference type="InterPro" id="IPR001648">
    <property type="entry name" value="Ribosomal_bS18"/>
</dbReference>
<evidence type="ECO:0000256" key="5">
    <source>
        <dbReference type="ARBA" id="ARBA00022980"/>
    </source>
</evidence>
<gene>
    <name evidence="11" type="primary">RT18B</name>
    <name evidence="11" type="ORF">TR161093</name>
</gene>
<organism evidence="11">
    <name type="scientific">Schistocephalus solidus</name>
    <name type="common">Tapeworm</name>
    <dbReference type="NCBI Taxonomy" id="70667"/>
    <lineage>
        <taxon>Eukaryota</taxon>
        <taxon>Metazoa</taxon>
        <taxon>Spiralia</taxon>
        <taxon>Lophotrochozoa</taxon>
        <taxon>Platyhelminthes</taxon>
        <taxon>Cestoda</taxon>
        <taxon>Eucestoda</taxon>
        <taxon>Diphyllobothriidea</taxon>
        <taxon>Diphyllobothriidae</taxon>
        <taxon>Schistocephalus</taxon>
    </lineage>
</organism>
<keyword evidence="3" id="KW-0597">Phosphoprotein</keyword>
<keyword evidence="4" id="KW-0809">Transit peptide</keyword>
<reference evidence="11" key="1">
    <citation type="submission" date="2016-01" db="EMBL/GenBank/DDBJ databases">
        <title>Reference transcriptome for the parasite Schistocephalus solidus: insights into the molecular evolution of parasitism.</title>
        <authorList>
            <person name="Hebert F.O."/>
            <person name="Grambauer S."/>
            <person name="Barber I."/>
            <person name="Landry C.R."/>
            <person name="Aubin-Horth N."/>
        </authorList>
    </citation>
    <scope>NUCLEOTIDE SEQUENCE</scope>
</reference>
<dbReference type="GO" id="GO:0003735">
    <property type="term" value="F:structural constituent of ribosome"/>
    <property type="evidence" value="ECO:0007669"/>
    <property type="project" value="InterPro"/>
</dbReference>
<evidence type="ECO:0000256" key="10">
    <source>
        <dbReference type="ARBA" id="ARBA00035515"/>
    </source>
</evidence>
<keyword evidence="5 11" id="KW-0689">Ribosomal protein</keyword>
<dbReference type="InterPro" id="IPR040054">
    <property type="entry name" value="MRPS18B"/>
</dbReference>
<name>A0A0X3Q1Q1_SCHSO</name>
<dbReference type="SUPFAM" id="SSF46911">
    <property type="entry name" value="Ribosomal protein S18"/>
    <property type="match status" value="1"/>
</dbReference>
<dbReference type="GO" id="GO:0005739">
    <property type="term" value="C:mitochondrion"/>
    <property type="evidence" value="ECO:0007669"/>
    <property type="project" value="UniProtKB-SubCell"/>
</dbReference>
<dbReference type="AlphaFoldDB" id="A0A0X3Q1Q1"/>
<evidence type="ECO:0000256" key="1">
    <source>
        <dbReference type="ARBA" id="ARBA00004173"/>
    </source>
</evidence>
<dbReference type="PANTHER" id="PTHR13329:SF2">
    <property type="entry name" value="SMALL RIBOSOMAL SUBUNIT PROTEIN MS40"/>
    <property type="match status" value="1"/>
</dbReference>
<evidence type="ECO:0000256" key="6">
    <source>
        <dbReference type="ARBA" id="ARBA00023128"/>
    </source>
</evidence>
<dbReference type="Pfam" id="PF01084">
    <property type="entry name" value="Ribosomal_S18"/>
    <property type="match status" value="1"/>
</dbReference>
<dbReference type="EMBL" id="GEEE01005835">
    <property type="protein sequence ID" value="JAP57390.1"/>
    <property type="molecule type" value="Transcribed_RNA"/>
</dbReference>
<evidence type="ECO:0000256" key="7">
    <source>
        <dbReference type="ARBA" id="ARBA00023274"/>
    </source>
</evidence>
<dbReference type="GO" id="GO:0032543">
    <property type="term" value="P:mitochondrial translation"/>
    <property type="evidence" value="ECO:0007669"/>
    <property type="project" value="InterPro"/>
</dbReference>
<evidence type="ECO:0000256" key="3">
    <source>
        <dbReference type="ARBA" id="ARBA00022553"/>
    </source>
</evidence>
<comment type="subcellular location">
    <subcellularLocation>
        <location evidence="1">Mitochondrion</location>
    </subcellularLocation>
</comment>
<dbReference type="PANTHER" id="PTHR13329">
    <property type="entry name" value="MITOCHONDRIAL RIBOSOMAL PROTEIN S18B"/>
    <property type="match status" value="1"/>
</dbReference>
<evidence type="ECO:0000256" key="9">
    <source>
        <dbReference type="ARBA" id="ARBA00035130"/>
    </source>
</evidence>
<comment type="similarity">
    <text evidence="2">Belongs to the bacterial ribosomal protein bS18 family. Mitochondrion-specific ribosomal protein mS40 subfamily.</text>
</comment>
<dbReference type="GO" id="GO:0005840">
    <property type="term" value="C:ribosome"/>
    <property type="evidence" value="ECO:0007669"/>
    <property type="project" value="UniProtKB-KW"/>
</dbReference>
<sequence length="301" mass="34443">MILGLKKATQSLSCRFSILKVFSHTILSKACGIEPTAVAYRAAFKREVPLDDLPFRVNFRGKPYKPATVQESLEYVKSAEFTKLYRGKPVWFYHRRNFKGHFPPKRPRKSCTHGGLLITSNPCPICRDEYLVLDYQNVYLLKHFLHPQSAEILEPTTTGLCQKQHKVLFLEIEKARDLGTIEMRLPFRLFDYADYYGDLLTEEELAQLESHVASGTDSGRRLEPRGSIYRAAAEAVTSLPPSLAGLIRHSALIPHVEEVATEPPATEIESPRLPNRYKMEEAYRKLLLRRRRSKSILLEGN</sequence>